<organism evidence="1 2">
    <name type="scientific">Paenibacillus terreus</name>
    <dbReference type="NCBI Taxonomy" id="1387834"/>
    <lineage>
        <taxon>Bacteria</taxon>
        <taxon>Bacillati</taxon>
        <taxon>Bacillota</taxon>
        <taxon>Bacilli</taxon>
        <taxon>Bacillales</taxon>
        <taxon>Paenibacillaceae</taxon>
        <taxon>Paenibacillus</taxon>
    </lineage>
</organism>
<dbReference type="Proteomes" id="UP001580407">
    <property type="component" value="Unassembled WGS sequence"/>
</dbReference>
<protein>
    <submittedName>
        <fullName evidence="1">HPr family phosphocarrier protein</fullName>
    </submittedName>
</protein>
<gene>
    <name evidence="1" type="ORF">ACE3NQ_23720</name>
</gene>
<sequence length="80" mass="9325">MMTPIRVKDVNDIEKINKIVSNYTYDIWIHSKSGMADAKSILGMYVLKLDEPLTLVVPDNVNPKKLFKELEEFIHFENQD</sequence>
<accession>A0ABV5BDZ2</accession>
<dbReference type="InterPro" id="IPR035895">
    <property type="entry name" value="HPr-like_sf"/>
</dbReference>
<name>A0ABV5BDZ2_9BACL</name>
<reference evidence="1 2" key="1">
    <citation type="submission" date="2024-09" db="EMBL/GenBank/DDBJ databases">
        <authorList>
            <person name="Ruan L."/>
        </authorList>
    </citation>
    <scope>NUCLEOTIDE SEQUENCE [LARGE SCALE GENOMIC DNA]</scope>
    <source>
        <strain evidence="1 2">D33</strain>
    </source>
</reference>
<comment type="caution">
    <text evidence="1">The sequence shown here is derived from an EMBL/GenBank/DDBJ whole genome shotgun (WGS) entry which is preliminary data.</text>
</comment>
<dbReference type="RefSeq" id="WP_375527646.1">
    <property type="nucleotide sequence ID" value="NZ_JBHILM010000032.1"/>
</dbReference>
<proteinExistence type="predicted"/>
<dbReference type="EMBL" id="JBHILM010000032">
    <property type="protein sequence ID" value="MFB5683927.1"/>
    <property type="molecule type" value="Genomic_DNA"/>
</dbReference>
<dbReference type="SUPFAM" id="SSF55594">
    <property type="entry name" value="HPr-like"/>
    <property type="match status" value="1"/>
</dbReference>
<evidence type="ECO:0000313" key="2">
    <source>
        <dbReference type="Proteomes" id="UP001580407"/>
    </source>
</evidence>
<evidence type="ECO:0000313" key="1">
    <source>
        <dbReference type="EMBL" id="MFB5683927.1"/>
    </source>
</evidence>
<keyword evidence="2" id="KW-1185">Reference proteome</keyword>